<dbReference type="PANTHER" id="PTHR46128">
    <property type="entry name" value="MITOCHONDRIAL GROUP I INTRON SPLICING FACTOR CCM1"/>
    <property type="match status" value="1"/>
</dbReference>
<feature type="repeat" description="PPR" evidence="2">
    <location>
        <begin position="288"/>
        <end position="322"/>
    </location>
</feature>
<feature type="repeat" description="PPR" evidence="2">
    <location>
        <begin position="253"/>
        <end position="287"/>
    </location>
</feature>
<evidence type="ECO:0000256" key="2">
    <source>
        <dbReference type="PROSITE-ProRule" id="PRU00708"/>
    </source>
</evidence>
<feature type="repeat" description="PPR" evidence="2">
    <location>
        <begin position="393"/>
        <end position="427"/>
    </location>
</feature>
<dbReference type="Proteomes" id="UP000886885">
    <property type="component" value="Chromosome 17D"/>
</dbReference>
<feature type="repeat" description="PPR" evidence="2">
    <location>
        <begin position="183"/>
        <end position="217"/>
    </location>
</feature>
<dbReference type="NCBIfam" id="TIGR00756">
    <property type="entry name" value="PPR"/>
    <property type="match status" value="8"/>
</dbReference>
<protein>
    <recommendedName>
        <fullName evidence="5">Pentatricopeptide repeat-containing protein</fullName>
    </recommendedName>
</protein>
<sequence>MNRVSIRILKISKTFASNAQNHTLTKNLVPSSSSSSSLQTIQNSNSNSLSNPLYSFLPENQNPNNVVNLIYSSLKRDNTHLTLLQNDDIKGLIHHLGANEISRVLLRCQSDSVSALTFFNWVKNDLGLKPSTLNYCLILHVLAWSKEFEQAMKFLTELILLVEDTDEDVFECLFLCCQDCNWDPIIFDLLLKAYVKAGMIKEGLRTFMQILEVGYVPSVIACNYLLNGLLKSNYIHLCWHVYGEMGRVGVIPNSYTFNILTHLFCKDGDIDKMNDFLEKMEEEGFEPDIVTYNTLINSYCGRGRLSDAFYLYRIMYRRCVLPDLVSYTALMNGLCKEGRVREAHQLLHRMVHRGLKPDVVSYNTLICGYCKEGKMLESKSLLYEMIGNGIFPDSFTCRVLIQGYRKEGWLISALNLVVELEKFGVSISPDIYDYLVASLCEEDRPFAAKTLLERMSQRGYIPHVEIYNKLIESLCKSDCVADALSLKDEIVVGNINPNLLTYKALICCLCRMGRSIEAEKLMEEMLHFGLQPDPEICRAMIHGYCREKDAGKAESLLVLFAKEFQIFDSESYSTLVRIVCEDGDVAKFMELQERMLKVGFAPNSLTCKYMIDGLRKNVGLFRLAFNHITVLAVEFWIDDGKSRKIVTEVKLIHMLNYIEIEASEQQAKHATPSLASVVGRQLLRLSHKAVVVSGPERVCDLLLGGLDSGVRWRWNPAKAYSKHLVCAVQGYIAYHFLYVKGISSMFSREFISPTKWDYLLKFPRLGTAKPEEMWLGVVPKTLNFGKEFVAKVNGWCSSDANS</sequence>
<proteinExistence type="inferred from homology"/>
<gene>
    <name evidence="3" type="ORF">POTOM_054942</name>
</gene>
<keyword evidence="4" id="KW-1185">Reference proteome</keyword>
<feature type="repeat" description="PPR" evidence="2">
    <location>
        <begin position="568"/>
        <end position="602"/>
    </location>
</feature>
<feature type="repeat" description="PPR" evidence="2">
    <location>
        <begin position="498"/>
        <end position="532"/>
    </location>
</feature>
<accession>A0A8X8C5F0</accession>
<dbReference type="OrthoDB" id="185373at2759"/>
<dbReference type="PROSITE" id="PS51375">
    <property type="entry name" value="PPR"/>
    <property type="match status" value="10"/>
</dbReference>
<dbReference type="PANTHER" id="PTHR46128:SF89">
    <property type="entry name" value="PENTACOTRIPEPTIDE-REPEAT REGION OF PRORP DOMAIN-CONTAINING PROTEIN"/>
    <property type="match status" value="1"/>
</dbReference>
<feature type="repeat" description="PPR" evidence="2">
    <location>
        <begin position="218"/>
        <end position="252"/>
    </location>
</feature>
<organism evidence="3 4">
    <name type="scientific">Populus tomentosa</name>
    <name type="common">Chinese white poplar</name>
    <dbReference type="NCBI Taxonomy" id="118781"/>
    <lineage>
        <taxon>Eukaryota</taxon>
        <taxon>Viridiplantae</taxon>
        <taxon>Streptophyta</taxon>
        <taxon>Embryophyta</taxon>
        <taxon>Tracheophyta</taxon>
        <taxon>Spermatophyta</taxon>
        <taxon>Magnoliopsida</taxon>
        <taxon>eudicotyledons</taxon>
        <taxon>Gunneridae</taxon>
        <taxon>Pentapetalae</taxon>
        <taxon>rosids</taxon>
        <taxon>fabids</taxon>
        <taxon>Malpighiales</taxon>
        <taxon>Salicaceae</taxon>
        <taxon>Saliceae</taxon>
        <taxon>Populus</taxon>
    </lineage>
</organism>
<dbReference type="Pfam" id="PF13041">
    <property type="entry name" value="PPR_2"/>
    <property type="match status" value="4"/>
</dbReference>
<dbReference type="InterPro" id="IPR002885">
    <property type="entry name" value="PPR_rpt"/>
</dbReference>
<evidence type="ECO:0000313" key="3">
    <source>
        <dbReference type="EMBL" id="KAG6741665.1"/>
    </source>
</evidence>
<name>A0A8X8C5F0_POPTO</name>
<dbReference type="EMBL" id="JAAWWB010000034">
    <property type="protein sequence ID" value="KAG6741665.1"/>
    <property type="molecule type" value="Genomic_DNA"/>
</dbReference>
<evidence type="ECO:0000313" key="4">
    <source>
        <dbReference type="Proteomes" id="UP000886885"/>
    </source>
</evidence>
<evidence type="ECO:0000256" key="1">
    <source>
        <dbReference type="ARBA" id="ARBA00007626"/>
    </source>
</evidence>
<dbReference type="InterPro" id="IPR050872">
    <property type="entry name" value="PPR_P_subfamily"/>
</dbReference>
<feature type="repeat" description="PPR" evidence="2">
    <location>
        <begin position="428"/>
        <end position="462"/>
    </location>
</feature>
<reference evidence="3" key="1">
    <citation type="journal article" date="2020" name="bioRxiv">
        <title>Hybrid origin of Populus tomentosa Carr. identified through genome sequencing and phylogenomic analysis.</title>
        <authorList>
            <person name="An X."/>
            <person name="Gao K."/>
            <person name="Chen Z."/>
            <person name="Li J."/>
            <person name="Yang X."/>
            <person name="Yang X."/>
            <person name="Zhou J."/>
            <person name="Guo T."/>
            <person name="Zhao T."/>
            <person name="Huang S."/>
            <person name="Miao D."/>
            <person name="Khan W.U."/>
            <person name="Rao P."/>
            <person name="Ye M."/>
            <person name="Lei B."/>
            <person name="Liao W."/>
            <person name="Wang J."/>
            <person name="Ji L."/>
            <person name="Li Y."/>
            <person name="Guo B."/>
            <person name="Mustafa N.S."/>
            <person name="Li S."/>
            <person name="Yun Q."/>
            <person name="Keller S.R."/>
            <person name="Mao J."/>
            <person name="Zhang R."/>
            <person name="Strauss S.H."/>
        </authorList>
    </citation>
    <scope>NUCLEOTIDE SEQUENCE</scope>
    <source>
        <strain evidence="3">GM15</strain>
        <tissue evidence="3">Leaf</tissue>
    </source>
</reference>
<comment type="similarity">
    <text evidence="1">Belongs to the PPR family. P subfamily.</text>
</comment>
<feature type="repeat" description="PPR" evidence="2">
    <location>
        <begin position="358"/>
        <end position="392"/>
    </location>
</feature>
<dbReference type="AlphaFoldDB" id="A0A8X8C5F0"/>
<comment type="caution">
    <text evidence="3">The sequence shown here is derived from an EMBL/GenBank/DDBJ whole genome shotgun (WGS) entry which is preliminary data.</text>
</comment>
<dbReference type="Pfam" id="PF01535">
    <property type="entry name" value="PPR"/>
    <property type="match status" value="2"/>
</dbReference>
<evidence type="ECO:0008006" key="5">
    <source>
        <dbReference type="Google" id="ProtNLM"/>
    </source>
</evidence>
<feature type="repeat" description="PPR" evidence="2">
    <location>
        <begin position="323"/>
        <end position="357"/>
    </location>
</feature>